<dbReference type="PROSITE" id="PS51257">
    <property type="entry name" value="PROKAR_LIPOPROTEIN"/>
    <property type="match status" value="1"/>
</dbReference>
<dbReference type="InterPro" id="IPR023650">
    <property type="entry name" value="Beta-lactam_class-A_AS"/>
</dbReference>
<sequence length="320" mass="32360">MVVVPRTPSQSRALAVGPLLALLVTGCAVTPEVAPTTAGSPGSTPAASAPAPAPAPAPTPVPLPLGELEARYDARVGVHAVDTGTGAAVVWRDDERFAYASTIKALAAGALLDLVGVDGLGRQVPVEADDLVVFSPVTETRVGGTMTLAEVAEAAVTRSDNTAGNLLLEALGGPAALDAALAALGDDVTVVSRTEPDLNEAARGDERDTTTPRTLAEDLRAYVLGDTLGDEERAVLTAWLTGTRTGDTLVRARLPADWVVGDKSGAAGYGTRNDVAVVWPTGGAPIVVAVMSDRADRDAEHDDALVAEAASAAVAALGRG</sequence>
<dbReference type="InterPro" id="IPR000871">
    <property type="entry name" value="Beta-lactam_class-A"/>
</dbReference>
<keyword evidence="10" id="KW-1185">Reference proteome</keyword>
<gene>
    <name evidence="9" type="primary">bla</name>
    <name evidence="9" type="ORF">KKR89_11525</name>
</gene>
<dbReference type="Gene3D" id="3.40.710.10">
    <property type="entry name" value="DD-peptidase/beta-lactamase superfamily"/>
    <property type="match status" value="1"/>
</dbReference>
<dbReference type="EC" id="3.5.2.6" evidence="2 5"/>
<dbReference type="EMBL" id="CP076023">
    <property type="protein sequence ID" value="QWC14970.1"/>
    <property type="molecule type" value="Genomic_DNA"/>
</dbReference>
<evidence type="ECO:0000256" key="3">
    <source>
        <dbReference type="ARBA" id="ARBA00022801"/>
    </source>
</evidence>
<keyword evidence="3 5" id="KW-0378">Hydrolase</keyword>
<accession>A0ABX8GG89</accession>
<feature type="compositionally biased region" description="Low complexity" evidence="6">
    <location>
        <begin position="35"/>
        <end position="50"/>
    </location>
</feature>
<organism evidence="9 10">
    <name type="scientific">Cellulomonas dongxiuzhuiae</name>
    <dbReference type="NCBI Taxonomy" id="2819979"/>
    <lineage>
        <taxon>Bacteria</taxon>
        <taxon>Bacillati</taxon>
        <taxon>Actinomycetota</taxon>
        <taxon>Actinomycetes</taxon>
        <taxon>Micrococcales</taxon>
        <taxon>Cellulomonadaceae</taxon>
        <taxon>Cellulomonas</taxon>
    </lineage>
</organism>
<proteinExistence type="inferred from homology"/>
<dbReference type="Proteomes" id="UP000679335">
    <property type="component" value="Chromosome"/>
</dbReference>
<dbReference type="Pfam" id="PF13354">
    <property type="entry name" value="Beta-lactamase2"/>
    <property type="match status" value="1"/>
</dbReference>
<evidence type="ECO:0000256" key="6">
    <source>
        <dbReference type="SAM" id="MobiDB-lite"/>
    </source>
</evidence>
<feature type="compositionally biased region" description="Pro residues" evidence="6">
    <location>
        <begin position="51"/>
        <end position="63"/>
    </location>
</feature>
<feature type="signal peptide" evidence="7">
    <location>
        <begin position="1"/>
        <end position="30"/>
    </location>
</feature>
<dbReference type="NCBIfam" id="NF033103">
    <property type="entry name" value="bla_class_A"/>
    <property type="match status" value="1"/>
</dbReference>
<reference evidence="9 10" key="1">
    <citation type="submission" date="2021-05" db="EMBL/GenBank/DDBJ databases">
        <title>Novel species in genus Cellulomonas.</title>
        <authorList>
            <person name="Zhang G."/>
        </authorList>
    </citation>
    <scope>NUCLEOTIDE SEQUENCE [LARGE SCALE GENOMIC DNA]</scope>
    <source>
        <strain evidence="10">zg-ZUI157</strain>
    </source>
</reference>
<evidence type="ECO:0000259" key="8">
    <source>
        <dbReference type="Pfam" id="PF13354"/>
    </source>
</evidence>
<dbReference type="InterPro" id="IPR012338">
    <property type="entry name" value="Beta-lactam/transpept-like"/>
</dbReference>
<dbReference type="PANTHER" id="PTHR35333">
    <property type="entry name" value="BETA-LACTAMASE"/>
    <property type="match status" value="1"/>
</dbReference>
<dbReference type="RefSeq" id="WP_208195463.1">
    <property type="nucleotide sequence ID" value="NZ_CP076023.1"/>
</dbReference>
<evidence type="ECO:0000256" key="4">
    <source>
        <dbReference type="ARBA" id="ARBA00023251"/>
    </source>
</evidence>
<comment type="catalytic activity">
    <reaction evidence="5">
        <text>a beta-lactam + H2O = a substituted beta-amino acid</text>
        <dbReference type="Rhea" id="RHEA:20401"/>
        <dbReference type="ChEBI" id="CHEBI:15377"/>
        <dbReference type="ChEBI" id="CHEBI:35627"/>
        <dbReference type="ChEBI" id="CHEBI:140347"/>
        <dbReference type="EC" id="3.5.2.6"/>
    </reaction>
</comment>
<dbReference type="PRINTS" id="PR00118">
    <property type="entry name" value="BLACTAMASEA"/>
</dbReference>
<protein>
    <recommendedName>
        <fullName evidence="2 5">Beta-lactamase</fullName>
        <ecNumber evidence="2 5">3.5.2.6</ecNumber>
    </recommendedName>
</protein>
<name>A0ABX8GG89_9CELL</name>
<evidence type="ECO:0000313" key="9">
    <source>
        <dbReference type="EMBL" id="QWC14970.1"/>
    </source>
</evidence>
<keyword evidence="7" id="KW-0732">Signal</keyword>
<feature type="region of interest" description="Disordered" evidence="6">
    <location>
        <begin position="35"/>
        <end position="64"/>
    </location>
</feature>
<feature type="chain" id="PRO_5047231546" description="Beta-lactamase" evidence="7">
    <location>
        <begin position="31"/>
        <end position="320"/>
    </location>
</feature>
<evidence type="ECO:0000256" key="5">
    <source>
        <dbReference type="RuleBase" id="RU361140"/>
    </source>
</evidence>
<feature type="domain" description="Beta-lactamase class A catalytic" evidence="8">
    <location>
        <begin position="77"/>
        <end position="291"/>
    </location>
</feature>
<evidence type="ECO:0000256" key="2">
    <source>
        <dbReference type="ARBA" id="ARBA00012865"/>
    </source>
</evidence>
<dbReference type="PANTHER" id="PTHR35333:SF3">
    <property type="entry name" value="BETA-LACTAMASE-TYPE TRANSPEPTIDASE FOLD CONTAINING PROTEIN"/>
    <property type="match status" value="1"/>
</dbReference>
<evidence type="ECO:0000256" key="1">
    <source>
        <dbReference type="ARBA" id="ARBA00009009"/>
    </source>
</evidence>
<comment type="similarity">
    <text evidence="1 5">Belongs to the class-A beta-lactamase family.</text>
</comment>
<dbReference type="InterPro" id="IPR045155">
    <property type="entry name" value="Beta-lactam_cat"/>
</dbReference>
<evidence type="ECO:0000256" key="7">
    <source>
        <dbReference type="SAM" id="SignalP"/>
    </source>
</evidence>
<dbReference type="PROSITE" id="PS00146">
    <property type="entry name" value="BETA_LACTAMASE_A"/>
    <property type="match status" value="1"/>
</dbReference>
<evidence type="ECO:0000313" key="10">
    <source>
        <dbReference type="Proteomes" id="UP000679335"/>
    </source>
</evidence>
<dbReference type="SUPFAM" id="SSF56601">
    <property type="entry name" value="beta-lactamase/transpeptidase-like"/>
    <property type="match status" value="1"/>
</dbReference>
<keyword evidence="4 5" id="KW-0046">Antibiotic resistance</keyword>